<gene>
    <name evidence="2" type="ORF">GGR31_000351</name>
</gene>
<proteinExistence type="predicted"/>
<keyword evidence="3" id="KW-1185">Reference proteome</keyword>
<organism evidence="2 3">
    <name type="scientific">Mesonia maritima</name>
    <dbReference type="NCBI Taxonomy" id="1793873"/>
    <lineage>
        <taxon>Bacteria</taxon>
        <taxon>Pseudomonadati</taxon>
        <taxon>Bacteroidota</taxon>
        <taxon>Flavobacteriia</taxon>
        <taxon>Flavobacteriales</taxon>
        <taxon>Flavobacteriaceae</taxon>
        <taxon>Mesonia</taxon>
    </lineage>
</organism>
<feature type="transmembrane region" description="Helical" evidence="1">
    <location>
        <begin position="41"/>
        <end position="58"/>
    </location>
</feature>
<sequence>MEKKELKFKHKNTLQHLLFLLLGILFIIIGFVAYYSTKDFYYFYLIALANIALIYVLISSQIKKHSVVYDAVFVKYRLADQPIQRIKIDELLEINTKEEHIIITLTSHNKIEVDLSEYTENSRLKFKELLEQLS</sequence>
<keyword evidence="1" id="KW-1133">Transmembrane helix</keyword>
<dbReference type="RefSeq" id="WP_309726676.1">
    <property type="nucleotide sequence ID" value="NZ_JAVDQA010000001.1"/>
</dbReference>
<keyword evidence="1" id="KW-0812">Transmembrane</keyword>
<evidence type="ECO:0000256" key="1">
    <source>
        <dbReference type="SAM" id="Phobius"/>
    </source>
</evidence>
<evidence type="ECO:0000313" key="2">
    <source>
        <dbReference type="EMBL" id="MDR6299735.1"/>
    </source>
</evidence>
<dbReference type="Proteomes" id="UP001257659">
    <property type="component" value="Unassembled WGS sequence"/>
</dbReference>
<keyword evidence="1" id="KW-0472">Membrane</keyword>
<evidence type="ECO:0008006" key="4">
    <source>
        <dbReference type="Google" id="ProtNLM"/>
    </source>
</evidence>
<protein>
    <recommendedName>
        <fullName evidence="4">PH domain-containing protein</fullName>
    </recommendedName>
</protein>
<dbReference type="EMBL" id="JAVDQA010000001">
    <property type="protein sequence ID" value="MDR6299735.1"/>
    <property type="molecule type" value="Genomic_DNA"/>
</dbReference>
<accession>A0ABU1K2A7</accession>
<name>A0ABU1K2A7_9FLAO</name>
<comment type="caution">
    <text evidence="2">The sequence shown here is derived from an EMBL/GenBank/DDBJ whole genome shotgun (WGS) entry which is preliminary data.</text>
</comment>
<evidence type="ECO:0000313" key="3">
    <source>
        <dbReference type="Proteomes" id="UP001257659"/>
    </source>
</evidence>
<reference evidence="2 3" key="1">
    <citation type="submission" date="2023-07" db="EMBL/GenBank/DDBJ databases">
        <title>Genomic Encyclopedia of Type Strains, Phase IV (KMG-IV): sequencing the most valuable type-strain genomes for metagenomic binning, comparative biology and taxonomic classification.</title>
        <authorList>
            <person name="Goeker M."/>
        </authorList>
    </citation>
    <scope>NUCLEOTIDE SEQUENCE [LARGE SCALE GENOMIC DNA]</scope>
    <source>
        <strain evidence="2 3">DSM 102814</strain>
    </source>
</reference>
<feature type="transmembrane region" description="Helical" evidence="1">
    <location>
        <begin position="12"/>
        <end position="35"/>
    </location>
</feature>